<dbReference type="PANTHER" id="PTHR11712:SF336">
    <property type="entry name" value="3-OXOACYL-[ACYL-CARRIER-PROTEIN] SYNTHASE, MITOCHONDRIAL"/>
    <property type="match status" value="1"/>
</dbReference>
<dbReference type="GO" id="GO:0004315">
    <property type="term" value="F:3-oxoacyl-[acyl-carrier-protein] synthase activity"/>
    <property type="evidence" value="ECO:0007669"/>
    <property type="project" value="TreeGrafter"/>
</dbReference>
<gene>
    <name evidence="5" type="ORF">FYJ29_07695</name>
</gene>
<keyword evidence="2 3" id="KW-0808">Transferase</keyword>
<accession>A0A6L5XDA9</accession>
<dbReference type="PANTHER" id="PTHR11712">
    <property type="entry name" value="POLYKETIDE SYNTHASE-RELATED"/>
    <property type="match status" value="1"/>
</dbReference>
<comment type="similarity">
    <text evidence="1 3">Belongs to the thiolase-like superfamily. Beta-ketoacyl-ACP synthases family.</text>
</comment>
<dbReference type="CDD" id="cd00834">
    <property type="entry name" value="KAS_I_II"/>
    <property type="match status" value="1"/>
</dbReference>
<protein>
    <submittedName>
        <fullName evidence="5">Beta-ketoacyl-[acyl-carrier-protein] synthase family protein</fullName>
    </submittedName>
</protein>
<evidence type="ECO:0000313" key="6">
    <source>
        <dbReference type="Proteomes" id="UP000483362"/>
    </source>
</evidence>
<dbReference type="Pfam" id="PF00109">
    <property type="entry name" value="ketoacyl-synt"/>
    <property type="match status" value="1"/>
</dbReference>
<dbReference type="InterPro" id="IPR016039">
    <property type="entry name" value="Thiolase-like"/>
</dbReference>
<name>A0A6L5XDA9_9BACT</name>
<dbReference type="SUPFAM" id="SSF53901">
    <property type="entry name" value="Thiolase-like"/>
    <property type="match status" value="2"/>
</dbReference>
<evidence type="ECO:0000313" key="5">
    <source>
        <dbReference type="EMBL" id="MSS17637.1"/>
    </source>
</evidence>
<reference evidence="5 6" key="1">
    <citation type="submission" date="2019-08" db="EMBL/GenBank/DDBJ databases">
        <title>In-depth cultivation of the pig gut microbiome towards novel bacterial diversity and tailored functional studies.</title>
        <authorList>
            <person name="Wylensek D."/>
            <person name="Hitch T.C.A."/>
            <person name="Clavel T."/>
        </authorList>
    </citation>
    <scope>NUCLEOTIDE SEQUENCE [LARGE SCALE GENOMIC DNA]</scope>
    <source>
        <strain evidence="5 6">Oil-RF-744-WCA-WT-10</strain>
    </source>
</reference>
<dbReference type="GO" id="GO:0005829">
    <property type="term" value="C:cytosol"/>
    <property type="evidence" value="ECO:0007669"/>
    <property type="project" value="TreeGrafter"/>
</dbReference>
<dbReference type="AlphaFoldDB" id="A0A6L5XDA9"/>
<dbReference type="GO" id="GO:0006633">
    <property type="term" value="P:fatty acid biosynthetic process"/>
    <property type="evidence" value="ECO:0007669"/>
    <property type="project" value="TreeGrafter"/>
</dbReference>
<proteinExistence type="inferred from homology"/>
<dbReference type="Gene3D" id="3.40.47.10">
    <property type="match status" value="1"/>
</dbReference>
<dbReference type="InterPro" id="IPR000794">
    <property type="entry name" value="Beta-ketoacyl_synthase"/>
</dbReference>
<evidence type="ECO:0000256" key="1">
    <source>
        <dbReference type="ARBA" id="ARBA00008467"/>
    </source>
</evidence>
<dbReference type="PROSITE" id="PS52004">
    <property type="entry name" value="KS3_2"/>
    <property type="match status" value="1"/>
</dbReference>
<feature type="domain" description="Ketosynthase family 3 (KS3)" evidence="4">
    <location>
        <begin position="2"/>
        <end position="401"/>
    </location>
</feature>
<dbReference type="Proteomes" id="UP000483362">
    <property type="component" value="Unassembled WGS sequence"/>
</dbReference>
<evidence type="ECO:0000256" key="3">
    <source>
        <dbReference type="RuleBase" id="RU003694"/>
    </source>
</evidence>
<evidence type="ECO:0000259" key="4">
    <source>
        <dbReference type="PROSITE" id="PS52004"/>
    </source>
</evidence>
<sequence>MRERIVITGMGVISAIGNNASECLDALQQHRSGIAPMRYLRSVHHEFPVGEVKLSCEEMIQQLEASPSCRSTSLGALSRTSLMGAIAVDEALHSARLRDCDRAALLSGTTVGDMDQIEDCYDDCNHNADRCKYIATHSCGTSTEGIAECFPGQFNLVTTLSTACSSAMNAIQLGAKLIESHRAQVVVAGGSESLTRYHLNGFKSLMILDQEPCRPFDDTRAGLNLGEGAAYLVLECERHALDRGCRPLAVLSGAGNRCDAFHQTASSSNGEGAFLAMSEALKTARLQPSDIDYINAHGTGTPNNDASECEALRRVFGSQVPPFSSTKPFTGHTTSASGAIEAAFCIMALEHQFLPVNLNWAKPMRDGLRPVTSATPTKAIEHIMCNAFGFGGNDSSIVISKYGKKV</sequence>
<organism evidence="5 6">
    <name type="scientific">Sodaliphilus pleomorphus</name>
    <dbReference type="NCBI Taxonomy" id="2606626"/>
    <lineage>
        <taxon>Bacteria</taxon>
        <taxon>Pseudomonadati</taxon>
        <taxon>Bacteroidota</taxon>
        <taxon>Bacteroidia</taxon>
        <taxon>Bacteroidales</taxon>
        <taxon>Muribaculaceae</taxon>
        <taxon>Sodaliphilus</taxon>
    </lineage>
</organism>
<dbReference type="SMART" id="SM00825">
    <property type="entry name" value="PKS_KS"/>
    <property type="match status" value="1"/>
</dbReference>
<evidence type="ECO:0000256" key="2">
    <source>
        <dbReference type="ARBA" id="ARBA00022679"/>
    </source>
</evidence>
<comment type="caution">
    <text evidence="5">The sequence shown here is derived from an EMBL/GenBank/DDBJ whole genome shotgun (WGS) entry which is preliminary data.</text>
</comment>
<dbReference type="InterPro" id="IPR020841">
    <property type="entry name" value="PKS_Beta-ketoAc_synthase_dom"/>
</dbReference>
<dbReference type="EMBL" id="VULT01000010">
    <property type="protein sequence ID" value="MSS17637.1"/>
    <property type="molecule type" value="Genomic_DNA"/>
</dbReference>
<dbReference type="InterPro" id="IPR014031">
    <property type="entry name" value="Ketoacyl_synth_C"/>
</dbReference>
<dbReference type="Pfam" id="PF02801">
    <property type="entry name" value="Ketoacyl-synt_C"/>
    <property type="match status" value="1"/>
</dbReference>
<dbReference type="InterPro" id="IPR014030">
    <property type="entry name" value="Ketoacyl_synth_N"/>
</dbReference>
<dbReference type="RefSeq" id="WP_154328529.1">
    <property type="nucleotide sequence ID" value="NZ_CP045696.1"/>
</dbReference>
<keyword evidence="6" id="KW-1185">Reference proteome</keyword>